<dbReference type="InterPro" id="IPR032466">
    <property type="entry name" value="Metal_Hydrolase"/>
</dbReference>
<feature type="binding site" evidence="5">
    <location>
        <position position="9"/>
    </location>
    <ligand>
        <name>a divalent metal cation</name>
        <dbReference type="ChEBI" id="CHEBI:60240"/>
        <label>1</label>
    </ligand>
</feature>
<gene>
    <name evidence="6" type="ORF">CRV09_00475</name>
</gene>
<proteinExistence type="inferred from homology"/>
<reference evidence="6 7" key="1">
    <citation type="journal article" date="2018" name="Genome Biol. Evol.">
        <title>Cladogenesis and Genomic Streamlining in Extracellular Endosymbionts of Tropical Stink Bugs.</title>
        <authorList>
            <person name="Otero-Bravo A."/>
            <person name="Goffredi S."/>
            <person name="Sabree Z.L."/>
        </authorList>
    </citation>
    <scope>NUCLEOTIDE SEQUENCE [LARGE SCALE GENOMIC DNA]</scope>
    <source>
        <strain evidence="6 7">SoEO</strain>
    </source>
</reference>
<protein>
    <submittedName>
        <fullName evidence="6">Metal-dependent hydrolase</fullName>
    </submittedName>
</protein>
<dbReference type="Proteomes" id="UP000295937">
    <property type="component" value="Unassembled WGS sequence"/>
</dbReference>
<evidence type="ECO:0000313" key="6">
    <source>
        <dbReference type="EMBL" id="PPI88777.1"/>
    </source>
</evidence>
<dbReference type="CDD" id="cd01310">
    <property type="entry name" value="TatD_DNAse"/>
    <property type="match status" value="1"/>
</dbReference>
<feature type="binding site" evidence="5">
    <location>
        <position position="94"/>
    </location>
    <ligand>
        <name>a divalent metal cation</name>
        <dbReference type="ChEBI" id="CHEBI:60240"/>
        <label>1</label>
    </ligand>
</feature>
<feature type="binding site" evidence="5">
    <location>
        <position position="205"/>
    </location>
    <ligand>
        <name>a divalent metal cation</name>
        <dbReference type="ChEBI" id="CHEBI:60240"/>
        <label>1</label>
    </ligand>
</feature>
<keyword evidence="3 5" id="KW-0479">Metal-binding</keyword>
<accession>A0A2P5T2H1</accession>
<dbReference type="Gene3D" id="3.20.20.140">
    <property type="entry name" value="Metal-dependent hydrolases"/>
    <property type="match status" value="1"/>
</dbReference>
<dbReference type="PANTHER" id="PTHR46124">
    <property type="entry name" value="D-AMINOACYL-TRNA DEACYLASE"/>
    <property type="match status" value="1"/>
</dbReference>
<feature type="binding site" evidence="5">
    <location>
        <position position="130"/>
    </location>
    <ligand>
        <name>a divalent metal cation</name>
        <dbReference type="ChEBI" id="CHEBI:60240"/>
        <label>2</label>
    </ligand>
</feature>
<dbReference type="RefSeq" id="WP_136132203.1">
    <property type="nucleotide sequence ID" value="NZ_PDKR01000001.1"/>
</dbReference>
<evidence type="ECO:0000256" key="5">
    <source>
        <dbReference type="PIRSR" id="PIRSR005902-1"/>
    </source>
</evidence>
<comment type="cofactor">
    <cofactor evidence="1">
        <name>a divalent metal cation</name>
        <dbReference type="ChEBI" id="CHEBI:60240"/>
    </cofactor>
</comment>
<evidence type="ECO:0000256" key="2">
    <source>
        <dbReference type="ARBA" id="ARBA00009275"/>
    </source>
</evidence>
<dbReference type="InterPro" id="IPR001130">
    <property type="entry name" value="TatD-like"/>
</dbReference>
<dbReference type="OrthoDB" id="9810005at2"/>
<dbReference type="GO" id="GO:0046872">
    <property type="term" value="F:metal ion binding"/>
    <property type="evidence" value="ECO:0007669"/>
    <property type="project" value="UniProtKB-KW"/>
</dbReference>
<feature type="binding site" evidence="5">
    <location>
        <position position="7"/>
    </location>
    <ligand>
        <name>a divalent metal cation</name>
        <dbReference type="ChEBI" id="CHEBI:60240"/>
        <label>1</label>
    </ligand>
</feature>
<dbReference type="GO" id="GO:0016788">
    <property type="term" value="F:hydrolase activity, acting on ester bonds"/>
    <property type="evidence" value="ECO:0007669"/>
    <property type="project" value="InterPro"/>
</dbReference>
<dbReference type="SUPFAM" id="SSF51556">
    <property type="entry name" value="Metallo-dependent hydrolases"/>
    <property type="match status" value="1"/>
</dbReference>
<organism evidence="6 7">
    <name type="scientific">Candidatus Pantoea edessiphila</name>
    <dbReference type="NCBI Taxonomy" id="2044610"/>
    <lineage>
        <taxon>Bacteria</taxon>
        <taxon>Pseudomonadati</taxon>
        <taxon>Pseudomonadota</taxon>
        <taxon>Gammaproteobacteria</taxon>
        <taxon>Enterobacterales</taxon>
        <taxon>Erwiniaceae</taxon>
        <taxon>Pantoea</taxon>
    </lineage>
</organism>
<dbReference type="AlphaFoldDB" id="A0A2P5T2H1"/>
<sequence length="262" mass="29883">MIIVDSHCHLNLLNYKSIHNNIDSVIEKAAARNVKFMLTVATDLEDFKITKKLVGEFKNIVISCGVHPLNQPESYNIQDLYYLAKDSQVVALGETGLDYHYQQYNKKHQQISFRNHIRAGITLNKPIIVHMRDAPIDTLNILKEEKSDICGGVLHCFTESQAIACKLLDMGFYISFSGIVTFNKIKNLDKVIRYTPINRMLLETDSPYLSPVPYRGKENQPAYTRDIAEYISVLKNIDVEIIAEETTNNFSKLFNVPIDSLI</sequence>
<dbReference type="PROSITE" id="PS01137">
    <property type="entry name" value="TATD_1"/>
    <property type="match status" value="1"/>
</dbReference>
<dbReference type="PIRSF" id="PIRSF005902">
    <property type="entry name" value="DNase_TatD"/>
    <property type="match status" value="1"/>
</dbReference>
<dbReference type="GO" id="GO:0004536">
    <property type="term" value="F:DNA nuclease activity"/>
    <property type="evidence" value="ECO:0007669"/>
    <property type="project" value="InterPro"/>
</dbReference>
<dbReference type="GO" id="GO:0005829">
    <property type="term" value="C:cytosol"/>
    <property type="evidence" value="ECO:0007669"/>
    <property type="project" value="TreeGrafter"/>
</dbReference>
<keyword evidence="4 6" id="KW-0378">Hydrolase</keyword>
<name>A0A2P5T2H1_9GAMM</name>
<comment type="caution">
    <text evidence="6">The sequence shown here is derived from an EMBL/GenBank/DDBJ whole genome shotgun (WGS) entry which is preliminary data.</text>
</comment>
<dbReference type="Pfam" id="PF01026">
    <property type="entry name" value="TatD_DNase"/>
    <property type="match status" value="1"/>
</dbReference>
<comment type="similarity">
    <text evidence="2">Belongs to the metallo-dependent hydrolases superfamily. TatD-type hydrolase family.</text>
</comment>
<dbReference type="FunFam" id="3.20.20.140:FF:000005">
    <property type="entry name" value="TatD family hydrolase"/>
    <property type="match status" value="1"/>
</dbReference>
<dbReference type="InterPro" id="IPR015991">
    <property type="entry name" value="TatD/YcfH-like"/>
</dbReference>
<evidence type="ECO:0000256" key="1">
    <source>
        <dbReference type="ARBA" id="ARBA00001968"/>
    </source>
</evidence>
<feature type="binding site" evidence="5">
    <location>
        <position position="155"/>
    </location>
    <ligand>
        <name>a divalent metal cation</name>
        <dbReference type="ChEBI" id="CHEBI:60240"/>
        <label>2</label>
    </ligand>
</feature>
<evidence type="ECO:0000256" key="3">
    <source>
        <dbReference type="ARBA" id="ARBA00022723"/>
    </source>
</evidence>
<evidence type="ECO:0000313" key="7">
    <source>
        <dbReference type="Proteomes" id="UP000295937"/>
    </source>
</evidence>
<dbReference type="EMBL" id="PDKR01000001">
    <property type="protein sequence ID" value="PPI88777.1"/>
    <property type="molecule type" value="Genomic_DNA"/>
</dbReference>
<evidence type="ECO:0000256" key="4">
    <source>
        <dbReference type="ARBA" id="ARBA00022801"/>
    </source>
</evidence>
<dbReference type="InterPro" id="IPR018228">
    <property type="entry name" value="DNase_TatD-rel_CS"/>
</dbReference>
<dbReference type="PANTHER" id="PTHR46124:SF2">
    <property type="entry name" value="D-AMINOACYL-TRNA DEACYLASE"/>
    <property type="match status" value="1"/>
</dbReference>
<dbReference type="NCBIfam" id="TIGR00010">
    <property type="entry name" value="YchF/TatD family DNA exonuclease"/>
    <property type="match status" value="1"/>
</dbReference>